<evidence type="ECO:0000256" key="6">
    <source>
        <dbReference type="ARBA" id="ARBA00023132"/>
    </source>
</evidence>
<dbReference type="PROSITE" id="PS50196">
    <property type="entry name" value="RANBD1"/>
    <property type="match status" value="1"/>
</dbReference>
<evidence type="ECO:0000256" key="2">
    <source>
        <dbReference type="ARBA" id="ARBA00022448"/>
    </source>
</evidence>
<dbReference type="OrthoDB" id="185618at2759"/>
<dbReference type="Proteomes" id="UP000510647">
    <property type="component" value="Chromosome 6"/>
</dbReference>
<evidence type="ECO:0000256" key="4">
    <source>
        <dbReference type="ARBA" id="ARBA00022927"/>
    </source>
</evidence>
<keyword evidence="2" id="KW-0813">Transport</keyword>
<organism evidence="10 11">
    <name type="scientific">Torulaspora globosa</name>
    <dbReference type="NCBI Taxonomy" id="48254"/>
    <lineage>
        <taxon>Eukaryota</taxon>
        <taxon>Fungi</taxon>
        <taxon>Dikarya</taxon>
        <taxon>Ascomycota</taxon>
        <taxon>Saccharomycotina</taxon>
        <taxon>Saccharomycetes</taxon>
        <taxon>Saccharomycetales</taxon>
        <taxon>Saccharomycetaceae</taxon>
        <taxon>Torulaspora</taxon>
    </lineage>
</organism>
<evidence type="ECO:0000313" key="10">
    <source>
        <dbReference type="EMBL" id="QLQ81586.1"/>
    </source>
</evidence>
<keyword evidence="3" id="KW-0509">mRNA transport</keyword>
<feature type="compositionally biased region" description="Polar residues" evidence="8">
    <location>
        <begin position="342"/>
        <end position="356"/>
    </location>
</feature>
<feature type="region of interest" description="Disordered" evidence="8">
    <location>
        <begin position="1"/>
        <end position="31"/>
    </location>
</feature>
<keyword evidence="4" id="KW-0653">Protein transport</keyword>
<dbReference type="Gene3D" id="2.30.29.30">
    <property type="entry name" value="Pleckstrin-homology domain (PH domain)/Phosphotyrosine-binding domain (PTB)"/>
    <property type="match status" value="1"/>
</dbReference>
<accession>A0A7H9HYD6</accession>
<dbReference type="GO" id="GO:0015031">
    <property type="term" value="P:protein transport"/>
    <property type="evidence" value="ECO:0007669"/>
    <property type="project" value="UniProtKB-KW"/>
</dbReference>
<evidence type="ECO:0000256" key="8">
    <source>
        <dbReference type="SAM" id="MobiDB-lite"/>
    </source>
</evidence>
<dbReference type="SMART" id="SM00160">
    <property type="entry name" value="RanBD"/>
    <property type="match status" value="1"/>
</dbReference>
<dbReference type="PANTHER" id="PTHR38697">
    <property type="entry name" value="NUCLEAR PORE COMPLEX PROTEIN SIMILAR TO S. CEREVISIAE NUP2 (EUROFUNG)"/>
    <property type="match status" value="1"/>
</dbReference>
<reference evidence="10 11" key="1">
    <citation type="submission" date="2020-06" db="EMBL/GenBank/DDBJ databases">
        <title>The yeast mating-type switching endonuclease HO is a domesticated member of an unorthodox homing genetic element family.</title>
        <authorList>
            <person name="Coughlan A.Y."/>
            <person name="Lombardi L."/>
            <person name="Braun-Galleani S."/>
            <person name="Martos A.R."/>
            <person name="Galeote V."/>
            <person name="Bigey F."/>
            <person name="Dequin S."/>
            <person name="Byrne K.P."/>
            <person name="Wolfe K.H."/>
        </authorList>
    </citation>
    <scope>NUCLEOTIDE SEQUENCE [LARGE SCALE GENOMIC DNA]</scope>
    <source>
        <strain evidence="10 11">CBS2947</strain>
    </source>
</reference>
<feature type="region of interest" description="Disordered" evidence="8">
    <location>
        <begin position="132"/>
        <end position="211"/>
    </location>
</feature>
<feature type="compositionally biased region" description="Basic and acidic residues" evidence="8">
    <location>
        <begin position="192"/>
        <end position="207"/>
    </location>
</feature>
<dbReference type="GO" id="GO:0005643">
    <property type="term" value="C:nuclear pore"/>
    <property type="evidence" value="ECO:0007669"/>
    <property type="project" value="UniProtKB-SubCell"/>
</dbReference>
<dbReference type="GO" id="GO:0051028">
    <property type="term" value="P:mRNA transport"/>
    <property type="evidence" value="ECO:0007669"/>
    <property type="project" value="UniProtKB-KW"/>
</dbReference>
<evidence type="ECO:0000256" key="5">
    <source>
        <dbReference type="ARBA" id="ARBA00023010"/>
    </source>
</evidence>
<dbReference type="SUPFAM" id="SSF50729">
    <property type="entry name" value="PH domain-like"/>
    <property type="match status" value="1"/>
</dbReference>
<feature type="region of interest" description="Disordered" evidence="8">
    <location>
        <begin position="254"/>
        <end position="301"/>
    </location>
</feature>
<dbReference type="PANTHER" id="PTHR38697:SF1">
    <property type="entry name" value="NUCLEAR PORE COMPLEX PROTEIN SIMILAR TO S. CEREVISIAE NUP2 (EUROFUNG)"/>
    <property type="match status" value="1"/>
</dbReference>
<evidence type="ECO:0000256" key="7">
    <source>
        <dbReference type="ARBA" id="ARBA00023242"/>
    </source>
</evidence>
<feature type="compositionally biased region" description="Basic and acidic residues" evidence="8">
    <location>
        <begin position="275"/>
        <end position="293"/>
    </location>
</feature>
<dbReference type="AlphaFoldDB" id="A0A7H9HYD6"/>
<protein>
    <recommendedName>
        <fullName evidence="9">RanBD1 domain-containing protein</fullName>
    </recommendedName>
</protein>
<keyword evidence="11" id="KW-1185">Reference proteome</keyword>
<keyword evidence="5" id="KW-0811">Translocation</keyword>
<dbReference type="Pfam" id="PF00638">
    <property type="entry name" value="Ran_BP1"/>
    <property type="match status" value="1"/>
</dbReference>
<keyword evidence="6" id="KW-0906">Nuclear pore complex</keyword>
<keyword evidence="7" id="KW-0539">Nucleus</keyword>
<dbReference type="Pfam" id="PF08911">
    <property type="entry name" value="NUP50"/>
    <property type="match status" value="1"/>
</dbReference>
<evidence type="ECO:0000256" key="1">
    <source>
        <dbReference type="ARBA" id="ARBA00004567"/>
    </source>
</evidence>
<proteinExistence type="predicted"/>
<dbReference type="InterPro" id="IPR000156">
    <property type="entry name" value="Ran_bind_dom"/>
</dbReference>
<evidence type="ECO:0000313" key="11">
    <source>
        <dbReference type="Proteomes" id="UP000510647"/>
    </source>
</evidence>
<evidence type="ECO:0000256" key="3">
    <source>
        <dbReference type="ARBA" id="ARBA00022816"/>
    </source>
</evidence>
<comment type="subcellular location">
    <subcellularLocation>
        <location evidence="1">Nucleus</location>
        <location evidence="1">Nuclear pore complex</location>
    </subcellularLocation>
</comment>
<dbReference type="InterPro" id="IPR053074">
    <property type="entry name" value="NPC_Nucleoporin"/>
</dbReference>
<dbReference type="EMBL" id="CP059272">
    <property type="protein sequence ID" value="QLQ81586.1"/>
    <property type="molecule type" value="Genomic_DNA"/>
</dbReference>
<dbReference type="FunFam" id="2.30.29.30:FF:000623">
    <property type="entry name" value="Nucleoporin nup61"/>
    <property type="match status" value="1"/>
</dbReference>
<sequence>MAKRFADSQITRENFKENDSGSDEDNSGHKLASAAVMSRRKIAMPKKKMASFEKKQPEPLVKSVDAPISTFSFLKNTKIPDGENEKYAKMKALNLQFCEKIASFIDVDPCADLSPVCEKYRTFAQSLSTAGNMPAKNASLESQKPLAQEKSSQTQESSDEEEMKEVKIEGPTFTIDTKPPTSDSVFSFGTKKKVEDEADHSDNDSVEIKGPQFTFSGTVKSDVFKFSTSSNKEKDVKAVTAPAELKASPAFSLKTTDSLDTPKEKPIFSFGGLQEPKDNKTASASEEQKEAKGLSKPSFDFSFSANKANINGASETKKPSFSFTFGAEKGMEDAKSDKPAAPTSSFGESGQDSRNSAEAKPTFSFGKSSQESEKTAEAKPAFSFGKSSQESDKKAEAKPAFSFGISNQESNKKAEAKPAFSFGKPSQEPDKKAEAKPVFSFGAPNSSTAPSFTFGKPEATDKQNQSPEDLQGAKSGFKFALPFEKRSTESEVDKNKDSIEPSPEEKTEDVPQEDSKPIDLQNGEEDETPLFSQRSKLMIFNSDTKSYDSKGVGEMKLLQSKEDKSKIRFLCRSDGMGNILLNTRVLKDFTYSPLTAENENLVKVPTIEADKLVTYIVKFKQKADGRQFVKAIEDVKKDL</sequence>
<name>A0A7H9HYD6_9SACH</name>
<feature type="region of interest" description="Disordered" evidence="8">
    <location>
        <begin position="330"/>
        <end position="528"/>
    </location>
</feature>
<feature type="domain" description="RanBD1" evidence="9">
    <location>
        <begin position="495"/>
        <end position="639"/>
    </location>
</feature>
<dbReference type="InterPro" id="IPR015007">
    <property type="entry name" value="NUP2/50/61"/>
</dbReference>
<gene>
    <name evidence="10" type="ORF">HG537_0F03470</name>
</gene>
<dbReference type="InterPro" id="IPR011993">
    <property type="entry name" value="PH-like_dom_sf"/>
</dbReference>
<feature type="compositionally biased region" description="Basic and acidic residues" evidence="8">
    <location>
        <begin position="483"/>
        <end position="517"/>
    </location>
</feature>
<evidence type="ECO:0000259" key="9">
    <source>
        <dbReference type="PROSITE" id="PS50196"/>
    </source>
</evidence>